<comment type="caution">
    <text evidence="2">The sequence shown here is derived from an EMBL/GenBank/DDBJ whole genome shotgun (WGS) entry which is preliminary data.</text>
</comment>
<organism evidence="2 3">
    <name type="scientific">Paractinoplanes brasiliensis</name>
    <dbReference type="NCBI Taxonomy" id="52695"/>
    <lineage>
        <taxon>Bacteria</taxon>
        <taxon>Bacillati</taxon>
        <taxon>Actinomycetota</taxon>
        <taxon>Actinomycetes</taxon>
        <taxon>Micromonosporales</taxon>
        <taxon>Micromonosporaceae</taxon>
        <taxon>Paractinoplanes</taxon>
    </lineage>
</organism>
<sequence length="817" mass="87965">MEILTGGGMNKVIRDGFAGHLADGHRMCRETRSRGFSRACDDLGGSLAQLAEHSAEQCARSPPRAAMGALPSSSYGTEGSGFEPPATHDTRRRGTEGRVLDKQIIQKTLRVPASSGAAGDGTAVARQLDAVLLDVGFSASRALLEHVGALAPAPAMDLAATVVSAVRELVGDHVRHNAYFLGFPHTVPDTVEFWTERLRAAVLTGGGTATDEQLRDAVRSGTVNLLGLPGYGAYQHTYAELLAAHDELIASAGDRLTVLRLGDPVEAEASRLYLAMAGSTTPLGEADLALLGELAVACADGTQPGDIPVRENRAVLNGVRLVLGRPLVAVDTTTDVLRLACQVSGGDPSLRTPTRFRAFRRPERRVLLAALDGVVAGNANKLGDVRPYAERWKRLGERLHPHEYGQWPYAGKVFAVARGEVRVRSLAGRAEAAMGSGDVRAAASVLSAAPGMLLRSADRLLRHARAPERSEVVEAVTGALGTASGRVLCSLREHVGNRLEPASARIYASRSRHSYVGPDRRPPLPAELVAELTERLDAEIGARLPRWERPTLVDPAVLDVALPLSGKAAEGGFAVLPRGSRATVTGELLRFFTYWRQASRRTDYDLSVLLLDADFRTAGQVSWTNYRHGGVVHSGDITDAAEGATEFIDVPLTLRGNYVVPQVHIYAGESFDEVAESMFGYQTRAAGQRGAPFDARTVRARSALRGAGRVALPMVFVPGEHGWQAVWLHLYLAGWPAFNRVEENTFTTSDRVRALLERRYLTIGYLADLWRAHTDVELWDGAGPDTPVTFVGLEAPEHLPEGSEIYTLDRLTELLPA</sequence>
<evidence type="ECO:0008006" key="4">
    <source>
        <dbReference type="Google" id="ProtNLM"/>
    </source>
</evidence>
<protein>
    <recommendedName>
        <fullName evidence="4">TerD domain-containing protein</fullName>
    </recommendedName>
</protein>
<accession>A0A4R6K1D2</accession>
<feature type="region of interest" description="Disordered" evidence="1">
    <location>
        <begin position="61"/>
        <end position="98"/>
    </location>
</feature>
<dbReference type="EMBL" id="SNWR01000001">
    <property type="protein sequence ID" value="TDO42092.1"/>
    <property type="molecule type" value="Genomic_DNA"/>
</dbReference>
<name>A0A4R6K1D2_9ACTN</name>
<dbReference type="Proteomes" id="UP000294901">
    <property type="component" value="Unassembled WGS sequence"/>
</dbReference>
<feature type="compositionally biased region" description="Basic and acidic residues" evidence="1">
    <location>
        <begin position="86"/>
        <end position="98"/>
    </location>
</feature>
<proteinExistence type="predicted"/>
<gene>
    <name evidence="2" type="ORF">C8E87_5855</name>
</gene>
<evidence type="ECO:0000313" key="3">
    <source>
        <dbReference type="Proteomes" id="UP000294901"/>
    </source>
</evidence>
<reference evidence="2 3" key="1">
    <citation type="submission" date="2019-03" db="EMBL/GenBank/DDBJ databases">
        <title>Sequencing the genomes of 1000 actinobacteria strains.</title>
        <authorList>
            <person name="Klenk H.-P."/>
        </authorList>
    </citation>
    <scope>NUCLEOTIDE SEQUENCE [LARGE SCALE GENOMIC DNA]</scope>
    <source>
        <strain evidence="2 3">DSM 43805</strain>
    </source>
</reference>
<keyword evidence="3" id="KW-1185">Reference proteome</keyword>
<dbReference type="AlphaFoldDB" id="A0A4R6K1D2"/>
<evidence type="ECO:0000256" key="1">
    <source>
        <dbReference type="SAM" id="MobiDB-lite"/>
    </source>
</evidence>
<evidence type="ECO:0000313" key="2">
    <source>
        <dbReference type="EMBL" id="TDO42092.1"/>
    </source>
</evidence>